<evidence type="ECO:0000313" key="2">
    <source>
        <dbReference type="EMBL" id="QED37046.1"/>
    </source>
</evidence>
<sequence length="247" mass="28035">MKYAYPHIFIILCFLISTSQAQTAEEIVDCYLEKSGGIENLKALKATKINASIKSEGREIPLEIYNTRSGKQAVIININGESITQFAFDGEIMWTTDMLTGIPEKGLQEVTENIKLTANDFPTPFLNYREKGYTLEYLGETKFDKDRAHKIRLIQEPIFINGQEQESFLVYYFDKKTSLPIGKASEITVDGQLQEVNESRLSNYKEVSGLLFPFTVIESGQKIKIKNIVLNHEIDPAIFTFPTNQSN</sequence>
<dbReference type="Gene3D" id="2.50.20.10">
    <property type="entry name" value="Lipoprotein localisation LolA/LolB/LppX"/>
    <property type="match status" value="1"/>
</dbReference>
<accession>A0A5B8YL53</accession>
<organism evidence="2 3">
    <name type="scientific">Antarcticibacterium arcticum</name>
    <dbReference type="NCBI Taxonomy" id="2585771"/>
    <lineage>
        <taxon>Bacteria</taxon>
        <taxon>Pseudomonadati</taxon>
        <taxon>Bacteroidota</taxon>
        <taxon>Flavobacteriia</taxon>
        <taxon>Flavobacteriales</taxon>
        <taxon>Flavobacteriaceae</taxon>
        <taxon>Antarcticibacterium</taxon>
    </lineage>
</organism>
<evidence type="ECO:0000256" key="1">
    <source>
        <dbReference type="SAM" id="SignalP"/>
    </source>
</evidence>
<dbReference type="OrthoDB" id="128937at2"/>
<protein>
    <submittedName>
        <fullName evidence="2">Outer membrane lipoprotein-sorting protein</fullName>
    </submittedName>
</protein>
<keyword evidence="2" id="KW-0449">Lipoprotein</keyword>
<name>A0A5B8YL53_9FLAO</name>
<reference evidence="2 3" key="1">
    <citation type="submission" date="2019-08" db="EMBL/GenBank/DDBJ databases">
        <title>Antarcticibacterium arcticum sp. nov., a bacterium isolated from marine sediment of the Canadian Beaufort Sea.</title>
        <authorList>
            <person name="Lee Y.M."/>
            <person name="Baek K."/>
            <person name="Lee D.-H."/>
            <person name="Shin S.C."/>
            <person name="Jin Y.K."/>
            <person name="Park Y."/>
        </authorList>
    </citation>
    <scope>NUCLEOTIDE SEQUENCE [LARGE SCALE GENOMIC DNA]</scope>
    <source>
        <strain evidence="2 3">PAMC 28998</strain>
    </source>
</reference>
<keyword evidence="1" id="KW-0732">Signal</keyword>
<feature type="chain" id="PRO_5022847753" evidence="1">
    <location>
        <begin position="22"/>
        <end position="247"/>
    </location>
</feature>
<dbReference type="Proteomes" id="UP000321954">
    <property type="component" value="Chromosome"/>
</dbReference>
<dbReference type="AlphaFoldDB" id="A0A5B8YL53"/>
<dbReference type="RefSeq" id="WP_146831478.1">
    <property type="nucleotide sequence ID" value="NZ_CP042476.1"/>
</dbReference>
<dbReference type="KEGG" id="anp:FK178_04675"/>
<keyword evidence="3" id="KW-1185">Reference proteome</keyword>
<dbReference type="EMBL" id="CP042476">
    <property type="protein sequence ID" value="QED37046.1"/>
    <property type="molecule type" value="Genomic_DNA"/>
</dbReference>
<feature type="signal peptide" evidence="1">
    <location>
        <begin position="1"/>
        <end position="21"/>
    </location>
</feature>
<proteinExistence type="predicted"/>
<gene>
    <name evidence="2" type="ORF">FK178_04675</name>
</gene>
<evidence type="ECO:0000313" key="3">
    <source>
        <dbReference type="Proteomes" id="UP000321954"/>
    </source>
</evidence>